<proteinExistence type="predicted"/>
<organism evidence="2 3">
    <name type="scientific">Stieleria varia</name>
    <dbReference type="NCBI Taxonomy" id="2528005"/>
    <lineage>
        <taxon>Bacteria</taxon>
        <taxon>Pseudomonadati</taxon>
        <taxon>Planctomycetota</taxon>
        <taxon>Planctomycetia</taxon>
        <taxon>Pirellulales</taxon>
        <taxon>Pirellulaceae</taxon>
        <taxon>Stieleria</taxon>
    </lineage>
</organism>
<sequence>MNSSDSTTATSRFLELRQLVALEHMRFVTPNRVEGPYSGRHRSRAMGGSGEFADYRPYTPGDDLRRLDWRVLGRTGRAYIKRFQEDTNLACLSVIDCSGSMRFDGQPVEPVAAGWLRRKASELISSKHAPDKLTYAQYFTTALTHLITRGGDQAGLALIGDGLHSYHAPGSTSTHAQGLYEAIEGITPSEESKLAAGLDEVIGRISGRGVLLLMSDFLVDDPRDLTASLRNLRHRGWEIVALHLIHPAEESLPEGVAFQFEGLEGESSVRCRVGEIRELYGRRWREHLERTRSIATAVGADYRAVSTATSYLDTLGQFLVQRAG</sequence>
<dbReference type="OrthoDB" id="245070at2"/>
<dbReference type="Proteomes" id="UP000320176">
    <property type="component" value="Unassembled WGS sequence"/>
</dbReference>
<keyword evidence="3" id="KW-1185">Reference proteome</keyword>
<evidence type="ECO:0000259" key="1">
    <source>
        <dbReference type="Pfam" id="PF01882"/>
    </source>
</evidence>
<dbReference type="RefSeq" id="WP_146522289.1">
    <property type="nucleotide sequence ID" value="NZ_CP151726.1"/>
</dbReference>
<name>A0A5C6A4Q2_9BACT</name>
<reference evidence="2 3" key="1">
    <citation type="submission" date="2019-02" db="EMBL/GenBank/DDBJ databases">
        <title>Deep-cultivation of Planctomycetes and their phenomic and genomic characterization uncovers novel biology.</title>
        <authorList>
            <person name="Wiegand S."/>
            <person name="Jogler M."/>
            <person name="Boedeker C."/>
            <person name="Pinto D."/>
            <person name="Vollmers J."/>
            <person name="Rivas-Marin E."/>
            <person name="Kohn T."/>
            <person name="Peeters S.H."/>
            <person name="Heuer A."/>
            <person name="Rast P."/>
            <person name="Oberbeckmann S."/>
            <person name="Bunk B."/>
            <person name="Jeske O."/>
            <person name="Meyerdierks A."/>
            <person name="Storesund J.E."/>
            <person name="Kallscheuer N."/>
            <person name="Luecker S."/>
            <person name="Lage O.M."/>
            <person name="Pohl T."/>
            <person name="Merkel B.J."/>
            <person name="Hornburger P."/>
            <person name="Mueller R.-W."/>
            <person name="Bruemmer F."/>
            <person name="Labrenz M."/>
            <person name="Spormann A.M."/>
            <person name="Op Den Camp H."/>
            <person name="Overmann J."/>
            <person name="Amann R."/>
            <person name="Jetten M.S.M."/>
            <person name="Mascher T."/>
            <person name="Medema M.H."/>
            <person name="Devos D.P."/>
            <person name="Kaster A.-K."/>
            <person name="Ovreas L."/>
            <person name="Rohde M."/>
            <person name="Galperin M.Y."/>
            <person name="Jogler C."/>
        </authorList>
    </citation>
    <scope>NUCLEOTIDE SEQUENCE [LARGE SCALE GENOMIC DNA]</scope>
    <source>
        <strain evidence="2 3">Pla52n</strain>
    </source>
</reference>
<accession>A0A5C6A4Q2</accession>
<dbReference type="SUPFAM" id="SSF53300">
    <property type="entry name" value="vWA-like"/>
    <property type="match status" value="1"/>
</dbReference>
<dbReference type="Gene3D" id="3.40.50.410">
    <property type="entry name" value="von Willebrand factor, type A domain"/>
    <property type="match status" value="1"/>
</dbReference>
<dbReference type="EMBL" id="SJPN01000007">
    <property type="protein sequence ID" value="TWT94416.1"/>
    <property type="molecule type" value="Genomic_DNA"/>
</dbReference>
<protein>
    <recommendedName>
        <fullName evidence="1">DUF58 domain-containing protein</fullName>
    </recommendedName>
</protein>
<dbReference type="Pfam" id="PF01882">
    <property type="entry name" value="DUF58"/>
    <property type="match status" value="2"/>
</dbReference>
<dbReference type="PANTHER" id="PTHR33608:SF7">
    <property type="entry name" value="DUF58 DOMAIN-CONTAINING PROTEIN"/>
    <property type="match status" value="1"/>
</dbReference>
<feature type="domain" description="DUF58" evidence="1">
    <location>
        <begin position="120"/>
        <end position="287"/>
    </location>
</feature>
<feature type="domain" description="DUF58" evidence="1">
    <location>
        <begin position="54"/>
        <end position="105"/>
    </location>
</feature>
<comment type="caution">
    <text evidence="2">The sequence shown here is derived from an EMBL/GenBank/DDBJ whole genome shotgun (WGS) entry which is preliminary data.</text>
</comment>
<evidence type="ECO:0000313" key="3">
    <source>
        <dbReference type="Proteomes" id="UP000320176"/>
    </source>
</evidence>
<evidence type="ECO:0000313" key="2">
    <source>
        <dbReference type="EMBL" id="TWT94416.1"/>
    </source>
</evidence>
<dbReference type="PANTHER" id="PTHR33608">
    <property type="entry name" value="BLL2464 PROTEIN"/>
    <property type="match status" value="1"/>
</dbReference>
<dbReference type="InterPro" id="IPR036465">
    <property type="entry name" value="vWFA_dom_sf"/>
</dbReference>
<gene>
    <name evidence="2" type="ORF">Pla52n_52370</name>
</gene>
<dbReference type="InterPro" id="IPR002881">
    <property type="entry name" value="DUF58"/>
</dbReference>
<dbReference type="AlphaFoldDB" id="A0A5C6A4Q2"/>